<dbReference type="InParanoid" id="A0A1X7U3Q9"/>
<dbReference type="EnsemblMetazoa" id="Aqu2.1.22522_001">
    <property type="protein sequence ID" value="Aqu2.1.22522_001"/>
    <property type="gene ID" value="Aqu2.1.22522"/>
</dbReference>
<name>A0A1X7U3Q9_AMPQE</name>
<evidence type="ECO:0000313" key="1">
    <source>
        <dbReference type="EnsemblMetazoa" id="Aqu2.1.22522_001"/>
    </source>
</evidence>
<dbReference type="AlphaFoldDB" id="A0A1X7U3Q9"/>
<organism evidence="1">
    <name type="scientific">Amphimedon queenslandica</name>
    <name type="common">Sponge</name>
    <dbReference type="NCBI Taxonomy" id="400682"/>
    <lineage>
        <taxon>Eukaryota</taxon>
        <taxon>Metazoa</taxon>
        <taxon>Porifera</taxon>
        <taxon>Demospongiae</taxon>
        <taxon>Heteroscleromorpha</taxon>
        <taxon>Haplosclerida</taxon>
        <taxon>Niphatidae</taxon>
        <taxon>Amphimedon</taxon>
    </lineage>
</organism>
<reference evidence="1" key="1">
    <citation type="submission" date="2017-05" db="UniProtKB">
        <authorList>
            <consortium name="EnsemblMetazoa"/>
        </authorList>
    </citation>
    <scope>IDENTIFICATION</scope>
</reference>
<protein>
    <submittedName>
        <fullName evidence="1">Uncharacterized protein</fullName>
    </submittedName>
</protein>
<accession>A0A1X7U3Q9</accession>
<proteinExistence type="predicted"/>
<sequence length="50" mass="5706">GGRKDMCGLYCTCIKYIINMRNYTLLTLTLPHTQPTLNLILSPVQNSQTY</sequence>